<keyword evidence="1" id="KW-0472">Membrane</keyword>
<sequence>MCLIVSVTLSWLLIVNRANHCHLYIKAKKPTLSVLIVSKVTLIIFLIVLPLFVKQSVSHYSAIKKSQQANALWQQTKAVDQFSAQFMTQDYEALQPYEEKVKTFTLRTPLT</sequence>
<dbReference type="EMBL" id="AODH01000010">
    <property type="protein sequence ID" value="EUJ41627.1"/>
    <property type="molecule type" value="Genomic_DNA"/>
</dbReference>
<gene>
    <name evidence="2" type="ORF">BCAMP_03075</name>
</gene>
<evidence type="ECO:0000313" key="2">
    <source>
        <dbReference type="EMBL" id="EUJ41627.1"/>
    </source>
</evidence>
<reference evidence="2 3" key="1">
    <citation type="submission" date="2012-12" db="EMBL/GenBank/DDBJ databases">
        <title>Novel taxa of Listeriaceae from agricultural environments in the United States.</title>
        <authorList>
            <person name="den Bakker H.C."/>
            <person name="Allred A."/>
            <person name="Warchocki S."/>
            <person name="Wright E.M."/>
            <person name="Burrell A."/>
            <person name="Nightingale K.K."/>
            <person name="Kephart D."/>
            <person name="Wiedmann M."/>
        </authorList>
    </citation>
    <scope>NUCLEOTIDE SEQUENCE [LARGE SCALE GENOMIC DNA]</scope>
    <source>
        <strain evidence="2 3">FSL F6-1037</strain>
    </source>
</reference>
<comment type="caution">
    <text evidence="2">The sequence shown here is derived from an EMBL/GenBank/DDBJ whole genome shotgun (WGS) entry which is preliminary data.</text>
</comment>
<dbReference type="STRING" id="1265861.BCAMP_03075"/>
<accession>W7CXC8</accession>
<protein>
    <submittedName>
        <fullName evidence="2">Uncharacterized protein</fullName>
    </submittedName>
</protein>
<keyword evidence="3" id="KW-1185">Reference proteome</keyword>
<keyword evidence="1" id="KW-0812">Transmembrane</keyword>
<proteinExistence type="predicted"/>
<evidence type="ECO:0000313" key="3">
    <source>
        <dbReference type="Proteomes" id="UP000019243"/>
    </source>
</evidence>
<name>W7CXC8_9LIST</name>
<feature type="transmembrane region" description="Helical" evidence="1">
    <location>
        <begin position="33"/>
        <end position="53"/>
    </location>
</feature>
<dbReference type="PATRIC" id="fig|1265861.3.peg.601"/>
<dbReference type="Proteomes" id="UP000019243">
    <property type="component" value="Unassembled WGS sequence"/>
</dbReference>
<dbReference type="AlphaFoldDB" id="W7CXC8"/>
<evidence type="ECO:0000256" key="1">
    <source>
        <dbReference type="SAM" id="Phobius"/>
    </source>
</evidence>
<organism evidence="2 3">
    <name type="scientific">Brochothrix campestris FSL F6-1037</name>
    <dbReference type="NCBI Taxonomy" id="1265861"/>
    <lineage>
        <taxon>Bacteria</taxon>
        <taxon>Bacillati</taxon>
        <taxon>Bacillota</taxon>
        <taxon>Bacilli</taxon>
        <taxon>Bacillales</taxon>
        <taxon>Listeriaceae</taxon>
        <taxon>Brochothrix</taxon>
    </lineage>
</organism>
<keyword evidence="1" id="KW-1133">Transmembrane helix</keyword>